<name>A0A4U5PFU7_STECR</name>
<feature type="compositionally biased region" description="Low complexity" evidence="2">
    <location>
        <begin position="117"/>
        <end position="127"/>
    </location>
</feature>
<sequence>MTCLEHVRGSTCSVFSETNAVPMMADTEMVSVPCDRTDPNECLKLLPKKSILKVKKPLFEDVPPCKRNSIGDGRAHFDEMNILATHHPAEKDYGHMKIEEPKTPFHHYSDSEPEEGVSSSQQRQRRVSLVTGVDAENLVEALEKNTAPVLVPGESDEPAEELESLSPEQIKHKQDFEKKRRAHYNEGAVLKAAKDQMCSDEDDEE</sequence>
<dbReference type="AlphaFoldDB" id="A0A4U5PFU7"/>
<feature type="compositionally biased region" description="Acidic residues" evidence="2">
    <location>
        <begin position="154"/>
        <end position="163"/>
    </location>
</feature>
<dbReference type="Pfam" id="PF04979">
    <property type="entry name" value="IPP-2"/>
    <property type="match status" value="1"/>
</dbReference>
<reference evidence="3 4" key="1">
    <citation type="journal article" date="2015" name="Genome Biol.">
        <title>Comparative genomics of Steinernema reveals deeply conserved gene regulatory networks.</title>
        <authorList>
            <person name="Dillman A.R."/>
            <person name="Macchietto M."/>
            <person name="Porter C.F."/>
            <person name="Rogers A."/>
            <person name="Williams B."/>
            <person name="Antoshechkin I."/>
            <person name="Lee M.M."/>
            <person name="Goodwin Z."/>
            <person name="Lu X."/>
            <person name="Lewis E.E."/>
            <person name="Goodrich-Blair H."/>
            <person name="Stock S.P."/>
            <person name="Adams B.J."/>
            <person name="Sternberg P.W."/>
            <person name="Mortazavi A."/>
        </authorList>
    </citation>
    <scope>NUCLEOTIDE SEQUENCE [LARGE SCALE GENOMIC DNA]</scope>
    <source>
        <strain evidence="3 4">ALL</strain>
    </source>
</reference>
<reference evidence="3 4" key="2">
    <citation type="journal article" date="2019" name="G3 (Bethesda)">
        <title>Hybrid Assembly of the Genome of the Entomopathogenic Nematode Steinernema carpocapsae Identifies the X-Chromosome.</title>
        <authorList>
            <person name="Serra L."/>
            <person name="Macchietto M."/>
            <person name="Macias-Munoz A."/>
            <person name="McGill C.J."/>
            <person name="Rodriguez I.M."/>
            <person name="Rodriguez B."/>
            <person name="Murad R."/>
            <person name="Mortazavi A."/>
        </authorList>
    </citation>
    <scope>NUCLEOTIDE SEQUENCE [LARGE SCALE GENOMIC DNA]</scope>
    <source>
        <strain evidence="3 4">ALL</strain>
    </source>
</reference>
<evidence type="ECO:0000313" key="3">
    <source>
        <dbReference type="EMBL" id="TKR95233.1"/>
    </source>
</evidence>
<dbReference type="PANTHER" id="PTHR12398">
    <property type="entry name" value="PROTEIN PHOSPHATASE INHIBITOR"/>
    <property type="match status" value="1"/>
</dbReference>
<evidence type="ECO:0008006" key="5">
    <source>
        <dbReference type="Google" id="ProtNLM"/>
    </source>
</evidence>
<comment type="caution">
    <text evidence="3">The sequence shown here is derived from an EMBL/GenBank/DDBJ whole genome shotgun (WGS) entry which is preliminary data.</text>
</comment>
<dbReference type="GO" id="GO:0009966">
    <property type="term" value="P:regulation of signal transduction"/>
    <property type="evidence" value="ECO:0007669"/>
    <property type="project" value="InterPro"/>
</dbReference>
<dbReference type="EMBL" id="AZBU02000002">
    <property type="protein sequence ID" value="TKR95233.1"/>
    <property type="molecule type" value="Genomic_DNA"/>
</dbReference>
<protein>
    <recommendedName>
        <fullName evidence="5">Protein phosphatase inhibitor 2</fullName>
    </recommendedName>
</protein>
<feature type="region of interest" description="Disordered" evidence="2">
    <location>
        <begin position="102"/>
        <end position="127"/>
    </location>
</feature>
<feature type="compositionally biased region" description="Basic and acidic residues" evidence="2">
    <location>
        <begin position="169"/>
        <end position="178"/>
    </location>
</feature>
<evidence type="ECO:0000256" key="2">
    <source>
        <dbReference type="SAM" id="MobiDB-lite"/>
    </source>
</evidence>
<comment type="similarity">
    <text evidence="1">Belongs to the protein phosphatase inhibitor 2 family.</text>
</comment>
<evidence type="ECO:0000313" key="4">
    <source>
        <dbReference type="Proteomes" id="UP000298663"/>
    </source>
</evidence>
<accession>A0A4U5PFU7</accession>
<evidence type="ECO:0000256" key="1">
    <source>
        <dbReference type="ARBA" id="ARBA00005472"/>
    </source>
</evidence>
<organism evidence="3 4">
    <name type="scientific">Steinernema carpocapsae</name>
    <name type="common">Entomopathogenic nematode</name>
    <dbReference type="NCBI Taxonomy" id="34508"/>
    <lineage>
        <taxon>Eukaryota</taxon>
        <taxon>Metazoa</taxon>
        <taxon>Ecdysozoa</taxon>
        <taxon>Nematoda</taxon>
        <taxon>Chromadorea</taxon>
        <taxon>Rhabditida</taxon>
        <taxon>Tylenchina</taxon>
        <taxon>Panagrolaimomorpha</taxon>
        <taxon>Strongyloidoidea</taxon>
        <taxon>Steinernematidae</taxon>
        <taxon>Steinernema</taxon>
    </lineage>
</organism>
<dbReference type="PANTHER" id="PTHR12398:SF20">
    <property type="entry name" value="PROTEIN PHOSPHATASE 1 REGULATORY INHIBITOR SUBUNIT 2"/>
    <property type="match status" value="1"/>
</dbReference>
<proteinExistence type="inferred from homology"/>
<gene>
    <name evidence="3" type="ORF">L596_009430</name>
</gene>
<dbReference type="OrthoDB" id="551302at2759"/>
<dbReference type="GO" id="GO:0004864">
    <property type="term" value="F:protein phosphatase inhibitor activity"/>
    <property type="evidence" value="ECO:0007669"/>
    <property type="project" value="InterPro"/>
</dbReference>
<keyword evidence="4" id="KW-1185">Reference proteome</keyword>
<dbReference type="Proteomes" id="UP000298663">
    <property type="component" value="Unassembled WGS sequence"/>
</dbReference>
<dbReference type="InterPro" id="IPR007062">
    <property type="entry name" value="PPI-2"/>
</dbReference>
<feature type="region of interest" description="Disordered" evidence="2">
    <location>
        <begin position="145"/>
        <end position="182"/>
    </location>
</feature>
<dbReference type="STRING" id="34508.A0A4U5PFU7"/>
<dbReference type="Gene3D" id="6.10.250.1050">
    <property type="match status" value="2"/>
</dbReference>